<keyword evidence="7" id="KW-1185">Reference proteome</keyword>
<dbReference type="Gene3D" id="3.30.750.140">
    <property type="match status" value="1"/>
</dbReference>
<gene>
    <name evidence="6" type="ORF">Psi01_82150</name>
</gene>
<sequence length="415" mass="40110">MTVPSIPLAGSPSPMAAPSGSSGEGQTGQNGAGDAFAALLALLAGGGVLPQGVTPPGPDTSAGANGTGANGAAPQGVAPASAGPLQAQALTAALGQAQPAVQPQPGLQEGVPAFPAQPGTQAQGQTQASTGTAIPAALLTGAGAETVVMDGATLAAFTAAADAARQGQDALAAQPAVTAPATTKSSGDVPSPQIVADQTVAVAPTGAGTGAGSGSGAGTTGDDGSGPSASATGAVTETADPVPQAAPQSFATVQAAAVERVAAPAAQQPATPASQIAVHVVPLRQDPDGIHRLTIHLHPVDLGPVSVVAELRNGAVHLQLAGTSDAAFDALRSALPDLKRELEESGFSSCSLDLQREAPNGGQPGDRNQPFGRQDPAARAAAGAARAGDAYQRPEPAVTDPVPDRPGSRLLNVRL</sequence>
<dbReference type="GO" id="GO:0044780">
    <property type="term" value="P:bacterial-type flagellum assembly"/>
    <property type="evidence" value="ECO:0007669"/>
    <property type="project" value="InterPro"/>
</dbReference>
<feature type="region of interest" description="Disordered" evidence="4">
    <location>
        <begin position="205"/>
        <end position="234"/>
    </location>
</feature>
<feature type="region of interest" description="Disordered" evidence="4">
    <location>
        <begin position="1"/>
        <end position="32"/>
    </location>
</feature>
<dbReference type="Pfam" id="PF02120">
    <property type="entry name" value="Flg_hook"/>
    <property type="match status" value="1"/>
</dbReference>
<dbReference type="GO" id="GO:0009424">
    <property type="term" value="C:bacterial-type flagellum hook"/>
    <property type="evidence" value="ECO:0007669"/>
    <property type="project" value="InterPro"/>
</dbReference>
<evidence type="ECO:0000256" key="3">
    <source>
        <dbReference type="ARBA" id="ARBA00022795"/>
    </source>
</evidence>
<feature type="domain" description="Flagellar hook-length control protein-like C-terminal" evidence="5">
    <location>
        <begin position="285"/>
        <end position="361"/>
    </location>
</feature>
<feature type="compositionally biased region" description="Low complexity" evidence="4">
    <location>
        <begin position="377"/>
        <end position="390"/>
    </location>
</feature>
<reference evidence="6 7" key="1">
    <citation type="submission" date="2021-01" db="EMBL/GenBank/DDBJ databases">
        <title>Whole genome shotgun sequence of Planobispora siamensis NBRC 107568.</title>
        <authorList>
            <person name="Komaki H."/>
            <person name="Tamura T."/>
        </authorList>
    </citation>
    <scope>NUCLEOTIDE SEQUENCE [LARGE SCALE GENOMIC DNA]</scope>
    <source>
        <strain evidence="6 7">NBRC 107568</strain>
    </source>
</reference>
<feature type="region of interest" description="Disordered" evidence="4">
    <location>
        <begin position="349"/>
        <end position="415"/>
    </location>
</feature>
<evidence type="ECO:0000256" key="1">
    <source>
        <dbReference type="ARBA" id="ARBA00003944"/>
    </source>
</evidence>
<comment type="similarity">
    <text evidence="2">Belongs to the FliK family.</text>
</comment>
<comment type="caution">
    <text evidence="6">The sequence shown here is derived from an EMBL/GenBank/DDBJ whole genome shotgun (WGS) entry which is preliminary data.</text>
</comment>
<dbReference type="InterPro" id="IPR001635">
    <property type="entry name" value="Flag_hook_Flik"/>
</dbReference>
<organism evidence="6 7">
    <name type="scientific">Planobispora siamensis</name>
    <dbReference type="NCBI Taxonomy" id="936338"/>
    <lineage>
        <taxon>Bacteria</taxon>
        <taxon>Bacillati</taxon>
        <taxon>Actinomycetota</taxon>
        <taxon>Actinomycetes</taxon>
        <taxon>Streptosporangiales</taxon>
        <taxon>Streptosporangiaceae</taxon>
        <taxon>Planobispora</taxon>
    </lineage>
</organism>
<evidence type="ECO:0000313" key="6">
    <source>
        <dbReference type="EMBL" id="GIH97585.1"/>
    </source>
</evidence>
<feature type="compositionally biased region" description="Low complexity" evidence="4">
    <location>
        <begin position="225"/>
        <end position="234"/>
    </location>
</feature>
<comment type="function">
    <text evidence="1">Controls the length of the flagellar hook.</text>
</comment>
<name>A0A8J3SRW4_9ACTN</name>
<dbReference type="PRINTS" id="PR01007">
    <property type="entry name" value="FLGHOOKFLIK"/>
</dbReference>
<protein>
    <recommendedName>
        <fullName evidence="5">Flagellar hook-length control protein-like C-terminal domain-containing protein</fullName>
    </recommendedName>
</protein>
<proteinExistence type="inferred from homology"/>
<feature type="compositionally biased region" description="Gly residues" evidence="4">
    <location>
        <begin position="22"/>
        <end position="31"/>
    </location>
</feature>
<dbReference type="CDD" id="cd17470">
    <property type="entry name" value="T3SS_Flik_C"/>
    <property type="match status" value="1"/>
</dbReference>
<keyword evidence="3" id="KW-1005">Bacterial flagellum biogenesis</keyword>
<evidence type="ECO:0000256" key="2">
    <source>
        <dbReference type="ARBA" id="ARBA00009149"/>
    </source>
</evidence>
<dbReference type="InterPro" id="IPR038610">
    <property type="entry name" value="FliK-like_C_sf"/>
</dbReference>
<evidence type="ECO:0000259" key="5">
    <source>
        <dbReference type="Pfam" id="PF02120"/>
    </source>
</evidence>
<dbReference type="EMBL" id="BOOJ01000088">
    <property type="protein sequence ID" value="GIH97585.1"/>
    <property type="molecule type" value="Genomic_DNA"/>
</dbReference>
<dbReference type="AlphaFoldDB" id="A0A8J3SRW4"/>
<feature type="compositionally biased region" description="Low complexity" evidence="4">
    <location>
        <begin position="9"/>
        <end position="21"/>
    </location>
</feature>
<accession>A0A8J3SRW4</accession>
<evidence type="ECO:0000313" key="7">
    <source>
        <dbReference type="Proteomes" id="UP000619788"/>
    </source>
</evidence>
<evidence type="ECO:0000256" key="4">
    <source>
        <dbReference type="SAM" id="MobiDB-lite"/>
    </source>
</evidence>
<dbReference type="Proteomes" id="UP000619788">
    <property type="component" value="Unassembled WGS sequence"/>
</dbReference>
<feature type="compositionally biased region" description="Gly residues" evidence="4">
    <location>
        <begin position="207"/>
        <end position="224"/>
    </location>
</feature>
<feature type="region of interest" description="Disordered" evidence="4">
    <location>
        <begin position="95"/>
        <end position="128"/>
    </location>
</feature>
<feature type="region of interest" description="Disordered" evidence="4">
    <location>
        <begin position="47"/>
        <end position="82"/>
    </location>
</feature>
<dbReference type="InterPro" id="IPR021136">
    <property type="entry name" value="Flagellar_hook_control-like_C"/>
</dbReference>